<dbReference type="OrthoDB" id="432234at2759"/>
<keyword evidence="2" id="KW-1185">Reference proteome</keyword>
<dbReference type="AlphaFoldDB" id="S8E764"/>
<gene>
    <name evidence="1" type="ORF">FOMPIDRAFT_65598</name>
</gene>
<evidence type="ECO:0000313" key="2">
    <source>
        <dbReference type="Proteomes" id="UP000015241"/>
    </source>
</evidence>
<name>S8E764_FOMSC</name>
<dbReference type="HOGENOM" id="CLU_115680_0_0_1"/>
<protein>
    <recommendedName>
        <fullName evidence="3">DNA helicase</fullName>
    </recommendedName>
</protein>
<dbReference type="STRING" id="743788.S8E764"/>
<evidence type="ECO:0000313" key="1">
    <source>
        <dbReference type="EMBL" id="EPT00508.1"/>
    </source>
</evidence>
<dbReference type="EMBL" id="KE504148">
    <property type="protein sequence ID" value="EPT00508.1"/>
    <property type="molecule type" value="Genomic_DNA"/>
</dbReference>
<dbReference type="InParanoid" id="S8E764"/>
<evidence type="ECO:0008006" key="3">
    <source>
        <dbReference type="Google" id="ProtNLM"/>
    </source>
</evidence>
<reference evidence="1 2" key="1">
    <citation type="journal article" date="2012" name="Science">
        <title>The Paleozoic origin of enzymatic lignin decomposition reconstructed from 31 fungal genomes.</title>
        <authorList>
            <person name="Floudas D."/>
            <person name="Binder M."/>
            <person name="Riley R."/>
            <person name="Barry K."/>
            <person name="Blanchette R.A."/>
            <person name="Henrissat B."/>
            <person name="Martinez A.T."/>
            <person name="Otillar R."/>
            <person name="Spatafora J.W."/>
            <person name="Yadav J.S."/>
            <person name="Aerts A."/>
            <person name="Benoit I."/>
            <person name="Boyd A."/>
            <person name="Carlson A."/>
            <person name="Copeland A."/>
            <person name="Coutinho P.M."/>
            <person name="de Vries R.P."/>
            <person name="Ferreira P."/>
            <person name="Findley K."/>
            <person name="Foster B."/>
            <person name="Gaskell J."/>
            <person name="Glotzer D."/>
            <person name="Gorecki P."/>
            <person name="Heitman J."/>
            <person name="Hesse C."/>
            <person name="Hori C."/>
            <person name="Igarashi K."/>
            <person name="Jurgens J.A."/>
            <person name="Kallen N."/>
            <person name="Kersten P."/>
            <person name="Kohler A."/>
            <person name="Kuees U."/>
            <person name="Kumar T.K.A."/>
            <person name="Kuo A."/>
            <person name="LaButti K."/>
            <person name="Larrondo L.F."/>
            <person name="Lindquist E."/>
            <person name="Ling A."/>
            <person name="Lombard V."/>
            <person name="Lucas S."/>
            <person name="Lundell T."/>
            <person name="Martin R."/>
            <person name="McLaughlin D.J."/>
            <person name="Morgenstern I."/>
            <person name="Morin E."/>
            <person name="Murat C."/>
            <person name="Nagy L.G."/>
            <person name="Nolan M."/>
            <person name="Ohm R.A."/>
            <person name="Patyshakuliyeva A."/>
            <person name="Rokas A."/>
            <person name="Ruiz-Duenas F.J."/>
            <person name="Sabat G."/>
            <person name="Salamov A."/>
            <person name="Samejima M."/>
            <person name="Schmutz J."/>
            <person name="Slot J.C."/>
            <person name="St John F."/>
            <person name="Stenlid J."/>
            <person name="Sun H."/>
            <person name="Sun S."/>
            <person name="Syed K."/>
            <person name="Tsang A."/>
            <person name="Wiebenga A."/>
            <person name="Young D."/>
            <person name="Pisabarro A."/>
            <person name="Eastwood D.C."/>
            <person name="Martin F."/>
            <person name="Cullen D."/>
            <person name="Grigoriev I.V."/>
            <person name="Hibbett D.S."/>
        </authorList>
    </citation>
    <scope>NUCLEOTIDE SEQUENCE</scope>
    <source>
        <strain evidence="2">FP-58527</strain>
    </source>
</reference>
<sequence>MIFAGDFAQLEPPGSGYSLFSSKVTSTRHTAGSWRQQEASLGKATWHQVTTVVILWQNMRQKSQTPEDAKFRKLLENLRYKACTMADPHLYDPNFRNVSMILSYNSHRDRINELGVARFAKDTGQTLHTFYSSDHFASTDDTGKRGKAKKNTEVKRKMDKIHPHLQEQLWALPHKDTNNHPGKLSLCVGLPVMIKALQCIPG</sequence>
<dbReference type="Proteomes" id="UP000015241">
    <property type="component" value="Unassembled WGS sequence"/>
</dbReference>
<proteinExistence type="predicted"/>
<organism evidence="1 2">
    <name type="scientific">Fomitopsis schrenkii</name>
    <name type="common">Brown rot fungus</name>
    <dbReference type="NCBI Taxonomy" id="2126942"/>
    <lineage>
        <taxon>Eukaryota</taxon>
        <taxon>Fungi</taxon>
        <taxon>Dikarya</taxon>
        <taxon>Basidiomycota</taxon>
        <taxon>Agaricomycotina</taxon>
        <taxon>Agaricomycetes</taxon>
        <taxon>Polyporales</taxon>
        <taxon>Fomitopsis</taxon>
    </lineage>
</organism>
<accession>S8E764</accession>
<dbReference type="eggNOG" id="KOG0987">
    <property type="taxonomic scope" value="Eukaryota"/>
</dbReference>